<sequence length="191" mass="22082">MFLNTYHINLPYKVYWSIIIQEFNIKLKFPRSETCSICDTFALKINNPEKKLEIEKKVHLLKAESFRKKKKKFRRQARAGNIVCSSFDYMENLPLLNLKTNASSTVVFGVHDLGSDRVTMFTYHEGDGRKGSNKVTSTLLTYINNNNEPLDNLVLISDSCCVQNKNQTMVHFLCTLVHCFHAFKTVTIKLH</sequence>
<dbReference type="PANTHER" id="PTHR34415">
    <property type="entry name" value="INTEGRASE CATALYTIC DOMAIN-CONTAINING PROTEIN"/>
    <property type="match status" value="1"/>
</dbReference>
<organism evidence="1 2">
    <name type="scientific">Dryococelus australis</name>
    <dbReference type="NCBI Taxonomy" id="614101"/>
    <lineage>
        <taxon>Eukaryota</taxon>
        <taxon>Metazoa</taxon>
        <taxon>Ecdysozoa</taxon>
        <taxon>Arthropoda</taxon>
        <taxon>Hexapoda</taxon>
        <taxon>Insecta</taxon>
        <taxon>Pterygota</taxon>
        <taxon>Neoptera</taxon>
        <taxon>Polyneoptera</taxon>
        <taxon>Phasmatodea</taxon>
        <taxon>Verophasmatodea</taxon>
        <taxon>Anareolatae</taxon>
        <taxon>Phasmatidae</taxon>
        <taxon>Eurycanthinae</taxon>
        <taxon>Dryococelus</taxon>
    </lineage>
</organism>
<dbReference type="Proteomes" id="UP001159363">
    <property type="component" value="Chromosome 4"/>
</dbReference>
<keyword evidence="2" id="KW-1185">Reference proteome</keyword>
<evidence type="ECO:0008006" key="3">
    <source>
        <dbReference type="Google" id="ProtNLM"/>
    </source>
</evidence>
<evidence type="ECO:0000313" key="1">
    <source>
        <dbReference type="EMBL" id="KAJ8882451.1"/>
    </source>
</evidence>
<accession>A0ABQ9HDP6</accession>
<dbReference type="PANTHER" id="PTHR34415:SF1">
    <property type="entry name" value="INTEGRASE CATALYTIC DOMAIN-CONTAINING PROTEIN"/>
    <property type="match status" value="1"/>
</dbReference>
<name>A0ABQ9HDP6_9NEOP</name>
<proteinExistence type="predicted"/>
<reference evidence="1 2" key="1">
    <citation type="submission" date="2023-02" db="EMBL/GenBank/DDBJ databases">
        <title>LHISI_Scaffold_Assembly.</title>
        <authorList>
            <person name="Stuart O.P."/>
            <person name="Cleave R."/>
            <person name="Magrath M.J.L."/>
            <person name="Mikheyev A.S."/>
        </authorList>
    </citation>
    <scope>NUCLEOTIDE SEQUENCE [LARGE SCALE GENOMIC DNA]</scope>
    <source>
        <strain evidence="1">Daus_M_001</strain>
        <tissue evidence="1">Leg muscle</tissue>
    </source>
</reference>
<feature type="non-terminal residue" evidence="1">
    <location>
        <position position="191"/>
    </location>
</feature>
<comment type="caution">
    <text evidence="1">The sequence shown here is derived from an EMBL/GenBank/DDBJ whole genome shotgun (WGS) entry which is preliminary data.</text>
</comment>
<protein>
    <recommendedName>
        <fullName evidence="3">Transposase</fullName>
    </recommendedName>
</protein>
<gene>
    <name evidence="1" type="ORF">PR048_014259</name>
</gene>
<evidence type="ECO:0000313" key="2">
    <source>
        <dbReference type="Proteomes" id="UP001159363"/>
    </source>
</evidence>
<dbReference type="EMBL" id="JARBHB010000005">
    <property type="protein sequence ID" value="KAJ8882451.1"/>
    <property type="molecule type" value="Genomic_DNA"/>
</dbReference>